<dbReference type="Proteomes" id="UP000076967">
    <property type="component" value="Unassembled WGS sequence"/>
</dbReference>
<name>A0A168NRD8_9BACL</name>
<evidence type="ECO:0000259" key="1">
    <source>
        <dbReference type="Pfam" id="PF04865"/>
    </source>
</evidence>
<protein>
    <recommendedName>
        <fullName evidence="1">Baseplate protein J-like barrel domain-containing protein</fullName>
    </recommendedName>
</protein>
<feature type="domain" description="Baseplate protein J-like barrel" evidence="1">
    <location>
        <begin position="95"/>
        <end position="175"/>
    </location>
</feature>
<dbReference type="EMBL" id="LVJH01000002">
    <property type="protein sequence ID" value="OAB46055.1"/>
    <property type="molecule type" value="Genomic_DNA"/>
</dbReference>
<accession>A0A168NRD8</accession>
<gene>
    <name evidence="2" type="ORF">PGLA_01270</name>
</gene>
<keyword evidence="3" id="KW-1185">Reference proteome</keyword>
<dbReference type="AlphaFoldDB" id="A0A168NRD8"/>
<comment type="caution">
    <text evidence="2">The sequence shown here is derived from an EMBL/GenBank/DDBJ whole genome shotgun (WGS) entry which is preliminary data.</text>
</comment>
<dbReference type="OrthoDB" id="7904838at2"/>
<dbReference type="Pfam" id="PF04865">
    <property type="entry name" value="Baseplate_J"/>
    <property type="match status" value="1"/>
</dbReference>
<sequence length="390" mass="42066">MLDRTGFKRRRFEDLFAEMNDKAKETFGDKVNTSERSPLGIILRIFAWFLSKLWVTAEDVYNSSYINSAEGSSLDRLGPHVGITRVLDQYARGSVQLTGAAGHTLVQGFRVATEAKVYFDTTQDITFDSNSTAIVPIEAVEPGQGGNVSAGLINVIVNPTPDVTGVTNVVPTAGGREKMTDSEFRDLFTQSVAGGGAASIDALIGALLRISTVRAATVIQNFTNELDTAGRPPHTYQCYVLGGDDDEIAQVIFSTGAGGIESYGDVVNTVLDIGGYGHEVKFSRAQEVILQVVVTLTTNEQYPADGDEQIRSAIVRYIGGEDGGSYYNGLSMGAPAVYNKLVSAVDQIEGIEDFTLKVGKNDVMEEGNVTLERYQVAQINAKDIVVNRHV</sequence>
<evidence type="ECO:0000313" key="2">
    <source>
        <dbReference type="EMBL" id="OAB46055.1"/>
    </source>
</evidence>
<dbReference type="InterPro" id="IPR052399">
    <property type="entry name" value="Phage_Baseplate_Assmbl_Protein"/>
</dbReference>
<organism evidence="2 3">
    <name type="scientific">Paenibacillus glacialis</name>
    <dbReference type="NCBI Taxonomy" id="494026"/>
    <lineage>
        <taxon>Bacteria</taxon>
        <taxon>Bacillati</taxon>
        <taxon>Bacillota</taxon>
        <taxon>Bacilli</taxon>
        <taxon>Bacillales</taxon>
        <taxon>Paenibacillaceae</taxon>
        <taxon>Paenibacillus</taxon>
    </lineage>
</organism>
<reference evidence="2 3" key="1">
    <citation type="submission" date="2016-03" db="EMBL/GenBank/DDBJ databases">
        <title>Draft genome sequence of Paenibacillus glacialis DSM 22343.</title>
        <authorList>
            <person name="Shin S.-K."/>
            <person name="Yi H."/>
        </authorList>
    </citation>
    <scope>NUCLEOTIDE SEQUENCE [LARGE SCALE GENOMIC DNA]</scope>
    <source>
        <strain evidence="2 3">DSM 22343</strain>
    </source>
</reference>
<evidence type="ECO:0000313" key="3">
    <source>
        <dbReference type="Proteomes" id="UP000076967"/>
    </source>
</evidence>
<dbReference type="PANTHER" id="PTHR37829:SF3">
    <property type="entry name" value="PROTEIN JAYE-RELATED"/>
    <property type="match status" value="1"/>
</dbReference>
<dbReference type="InterPro" id="IPR006949">
    <property type="entry name" value="Barrel_Baseplate_J-like"/>
</dbReference>
<dbReference type="RefSeq" id="WP_068527543.1">
    <property type="nucleotide sequence ID" value="NZ_LVJH01000002.1"/>
</dbReference>
<dbReference type="STRING" id="494026.PGLA_01270"/>
<proteinExistence type="predicted"/>
<dbReference type="PANTHER" id="PTHR37829">
    <property type="entry name" value="PHAGE-LIKE ELEMENT PBSX PROTEIN XKDT"/>
    <property type="match status" value="1"/>
</dbReference>